<dbReference type="EMBL" id="RKMK01000061">
    <property type="protein sequence ID" value="RXG85172.1"/>
    <property type="molecule type" value="Genomic_DNA"/>
</dbReference>
<evidence type="ECO:0000313" key="3">
    <source>
        <dbReference type="EMBL" id="RXG85172.1"/>
    </source>
</evidence>
<dbReference type="InterPro" id="IPR029044">
    <property type="entry name" value="Nucleotide-diphossugar_trans"/>
</dbReference>
<organism evidence="3 4">
    <name type="scientific">Bradyrhizobium zhanjiangense</name>
    <dbReference type="NCBI Taxonomy" id="1325107"/>
    <lineage>
        <taxon>Bacteria</taxon>
        <taxon>Pseudomonadati</taxon>
        <taxon>Pseudomonadota</taxon>
        <taxon>Alphaproteobacteria</taxon>
        <taxon>Hyphomicrobiales</taxon>
        <taxon>Nitrobacteraceae</taxon>
        <taxon>Bradyrhizobium</taxon>
    </lineage>
</organism>
<dbReference type="RefSeq" id="WP_128957125.1">
    <property type="nucleotide sequence ID" value="NZ_RKMK01000061.1"/>
</dbReference>
<keyword evidence="1" id="KW-0472">Membrane</keyword>
<dbReference type="Gene3D" id="3.90.550.10">
    <property type="entry name" value="Spore Coat Polysaccharide Biosynthesis Protein SpsA, Chain A"/>
    <property type="match status" value="1"/>
</dbReference>
<dbReference type="InterPro" id="IPR001173">
    <property type="entry name" value="Glyco_trans_2-like"/>
</dbReference>
<evidence type="ECO:0000313" key="4">
    <source>
        <dbReference type="Proteomes" id="UP000290174"/>
    </source>
</evidence>
<dbReference type="PANTHER" id="PTHR43685:SF2">
    <property type="entry name" value="GLYCOSYLTRANSFERASE 2-LIKE DOMAIN-CONTAINING PROTEIN"/>
    <property type="match status" value="1"/>
</dbReference>
<feature type="domain" description="Glycosyltransferase 2-like" evidence="2">
    <location>
        <begin position="11"/>
        <end position="136"/>
    </location>
</feature>
<sequence>MVNDSKPLSISVVIPAYNAGPYLAATLQSILSQGAEGVEVILVDGNSTDDTLQIASAFSNLSIKVITEPDRGQLDALQKGLRMATGDIVLWLNADDIVMPGAFSAVRANFAEQDVDFVYSDDVAFHEEDRGYYHGPPISGLSDLDHFLFYRQMCSECVYWRRSATRYLPEQAYDLRVYTDYAFFLRLRWGRRGRWVSKRLGAFRIRESQASAQFKSRKRSEYLSIKGMHRDYIGMGMTFFVLGRLMYWPWFAIRQRLRPQLQRGARRIVRLLTKDRRRSQEANFFYSEWLLPMGSKGPRNEQYK</sequence>
<protein>
    <submittedName>
        <fullName evidence="3">Glycosyltransferase</fullName>
    </submittedName>
</protein>
<comment type="caution">
    <text evidence="3">The sequence shown here is derived from an EMBL/GenBank/DDBJ whole genome shotgun (WGS) entry which is preliminary data.</text>
</comment>
<keyword evidence="1" id="KW-1133">Transmembrane helix</keyword>
<name>A0A4Q0Q7L5_9BRAD</name>
<reference evidence="3 4" key="1">
    <citation type="submission" date="2018-11" db="EMBL/GenBank/DDBJ databases">
        <title>Bradyrhizobium sp. nov., isolated from effective nodules of peanut in China.</title>
        <authorList>
            <person name="Li Y."/>
        </authorList>
    </citation>
    <scope>NUCLEOTIDE SEQUENCE [LARGE SCALE GENOMIC DNA]</scope>
    <source>
        <strain evidence="3 4">CCBAU 51770</strain>
    </source>
</reference>
<keyword evidence="3" id="KW-0808">Transferase</keyword>
<dbReference type="AlphaFoldDB" id="A0A4Q0Q7L5"/>
<dbReference type="InterPro" id="IPR050834">
    <property type="entry name" value="Glycosyltransf_2"/>
</dbReference>
<dbReference type="Pfam" id="PF00535">
    <property type="entry name" value="Glycos_transf_2"/>
    <property type="match status" value="1"/>
</dbReference>
<dbReference type="PANTHER" id="PTHR43685">
    <property type="entry name" value="GLYCOSYLTRANSFERASE"/>
    <property type="match status" value="1"/>
</dbReference>
<gene>
    <name evidence="3" type="ORF">EAS61_36945</name>
</gene>
<evidence type="ECO:0000256" key="1">
    <source>
        <dbReference type="SAM" id="Phobius"/>
    </source>
</evidence>
<keyword evidence="1" id="KW-0812">Transmembrane</keyword>
<dbReference type="SUPFAM" id="SSF53448">
    <property type="entry name" value="Nucleotide-diphospho-sugar transferases"/>
    <property type="match status" value="1"/>
</dbReference>
<dbReference type="Proteomes" id="UP000290174">
    <property type="component" value="Unassembled WGS sequence"/>
</dbReference>
<dbReference type="GO" id="GO:0016740">
    <property type="term" value="F:transferase activity"/>
    <property type="evidence" value="ECO:0007669"/>
    <property type="project" value="UniProtKB-KW"/>
</dbReference>
<evidence type="ECO:0000259" key="2">
    <source>
        <dbReference type="Pfam" id="PF00535"/>
    </source>
</evidence>
<proteinExistence type="predicted"/>
<accession>A0A4Q0Q7L5</accession>
<feature type="transmembrane region" description="Helical" evidence="1">
    <location>
        <begin position="232"/>
        <end position="253"/>
    </location>
</feature>